<comment type="cofactor">
    <cofactor evidence="1 13">
        <name>heme</name>
        <dbReference type="ChEBI" id="CHEBI:30413"/>
    </cofactor>
</comment>
<dbReference type="InterPro" id="IPR001128">
    <property type="entry name" value="Cyt_P450"/>
</dbReference>
<dbReference type="InterPro" id="IPR002403">
    <property type="entry name" value="Cyt_P450_E_grp-IV"/>
</dbReference>
<keyword evidence="10 13" id="KW-0408">Iron</keyword>
<dbReference type="EMBL" id="JX402756">
    <property type="protein sequence ID" value="AFP27294.1"/>
    <property type="molecule type" value="Genomic_DNA"/>
</dbReference>
<evidence type="ECO:0000256" key="3">
    <source>
        <dbReference type="ARBA" id="ARBA00005179"/>
    </source>
</evidence>
<feature type="binding site" description="axial binding residue" evidence="13">
    <location>
        <position position="484"/>
    </location>
    <ligand>
        <name>heme</name>
        <dbReference type="ChEBI" id="CHEBI:30413"/>
    </ligand>
    <ligandPart>
        <name>Fe</name>
        <dbReference type="ChEBI" id="CHEBI:18248"/>
    </ligandPart>
</feature>
<dbReference type="PANTHER" id="PTHR46206:SF5">
    <property type="entry name" value="P450, PUTATIVE (EUROFUNG)-RELATED"/>
    <property type="match status" value="1"/>
</dbReference>
<keyword evidence="6" id="KW-0812">Transmembrane</keyword>
<evidence type="ECO:0000256" key="9">
    <source>
        <dbReference type="ARBA" id="ARBA00023002"/>
    </source>
</evidence>
<keyword evidence="9 14" id="KW-0560">Oxidoreductase</keyword>
<keyword evidence="7 13" id="KW-0479">Metal-binding</keyword>
<proteinExistence type="inferred from homology"/>
<dbReference type="InterPro" id="IPR017972">
    <property type="entry name" value="Cyt_P450_CS"/>
</dbReference>
<gene>
    <name evidence="15" type="primary">idtQ</name>
</gene>
<dbReference type="GO" id="GO:0016705">
    <property type="term" value="F:oxidoreductase activity, acting on paired donors, with incorporation or reduction of molecular oxygen"/>
    <property type="evidence" value="ECO:0007669"/>
    <property type="project" value="InterPro"/>
</dbReference>
<keyword evidence="11 14" id="KW-0503">Monooxygenase</keyword>
<evidence type="ECO:0000256" key="10">
    <source>
        <dbReference type="ARBA" id="ARBA00023004"/>
    </source>
</evidence>
<protein>
    <submittedName>
        <fullName evidence="15">p450 monooxygenase</fullName>
    </submittedName>
</protein>
<dbReference type="GO" id="GO:0004497">
    <property type="term" value="F:monooxygenase activity"/>
    <property type="evidence" value="ECO:0007669"/>
    <property type="project" value="UniProtKB-KW"/>
</dbReference>
<evidence type="ECO:0000256" key="13">
    <source>
        <dbReference type="PIRSR" id="PIRSR602403-1"/>
    </source>
</evidence>
<accession>J9QHU6</accession>
<organism evidence="15">
    <name type="scientific">Claviceps purpurea</name>
    <name type="common">Ergot fungus</name>
    <name type="synonym">Sphacelia segetum</name>
    <dbReference type="NCBI Taxonomy" id="5111"/>
    <lineage>
        <taxon>Eukaryota</taxon>
        <taxon>Fungi</taxon>
        <taxon>Dikarya</taxon>
        <taxon>Ascomycota</taxon>
        <taxon>Pezizomycotina</taxon>
        <taxon>Sordariomycetes</taxon>
        <taxon>Hypocreomycetidae</taxon>
        <taxon>Hypocreales</taxon>
        <taxon>Clavicipitaceae</taxon>
        <taxon>Claviceps</taxon>
    </lineage>
</organism>
<dbReference type="GO" id="GO:0020037">
    <property type="term" value="F:heme binding"/>
    <property type="evidence" value="ECO:0007669"/>
    <property type="project" value="InterPro"/>
</dbReference>
<name>J9QHU6_CLAPU</name>
<comment type="similarity">
    <text evidence="4 14">Belongs to the cytochrome P450 family.</text>
</comment>
<dbReference type="InterPro" id="IPR036396">
    <property type="entry name" value="Cyt_P450_sf"/>
</dbReference>
<dbReference type="Gene3D" id="1.10.630.10">
    <property type="entry name" value="Cytochrome P450"/>
    <property type="match status" value="1"/>
</dbReference>
<reference evidence="15" key="1">
    <citation type="submission" date="2012-07" db="EMBL/GenBank/DDBJ databases">
        <authorList>
            <person name="Young C.A."/>
            <person name="Oeser B."/>
            <person name="Tudzynski P."/>
            <person name="Schardl C.L."/>
        </authorList>
    </citation>
    <scope>NUCLEOTIDE SEQUENCE</scope>
    <source>
        <strain evidence="15">20.1</strain>
    </source>
</reference>
<evidence type="ECO:0000256" key="6">
    <source>
        <dbReference type="ARBA" id="ARBA00022692"/>
    </source>
</evidence>
<sequence length="543" mass="61751">MMADNFSLSELCFLAALAVAGAVVIGELLSRYTTHRIKVDVPVVGVGVRYTYWLAALRNVQHARESIVEGYRKANFAFQIPTMTRMEVFICDRKMTREYQNVDENHLSFRAVFCQEFQFDFLLPGNSIRPDMIPSSVIAKGLSWQKTRAAKLDDSFFKAFSAELFYGFRAEMQMLAENQHKPSTESAKASDPVSDTSAHSKWLAAPCFPFCLKIIARLTIFSLFGESLCRDVAFLDLCCDFGNALPIDALLLRSLPSWAKPHVLRYLTTTRRLGELQEIIRAEIDKRRNSGEKAPMKVRDILDYTMDWIDNRRDTMFGDAHVVHVMIRVIFAALHTSSQVCFFLVAHTLFELATRPDYIGALREEVEQCFEQHGQGTKAALDSMYKIDSFIKETQRFNPLDAASLARVALKEFTFSNGLHIPKGSVIFTPNSPIFEDERFYPKAKTFDGFRFSRMRGDPKLKSSCDLTATNEQSMHFGTGRHACPGRFMVSDEVKLAVIFILQNFDIAMENFGPRPKNHAFGKFMLPDMAAKIWLREVKTGKE</sequence>
<evidence type="ECO:0000256" key="1">
    <source>
        <dbReference type="ARBA" id="ARBA00001971"/>
    </source>
</evidence>
<dbReference type="PANTHER" id="PTHR46206">
    <property type="entry name" value="CYTOCHROME P450"/>
    <property type="match status" value="1"/>
</dbReference>
<dbReference type="CDD" id="cd11041">
    <property type="entry name" value="CYP503A1-like"/>
    <property type="match status" value="1"/>
</dbReference>
<comment type="pathway">
    <text evidence="3">Secondary metabolite biosynthesis.</text>
</comment>
<evidence type="ECO:0000256" key="5">
    <source>
        <dbReference type="ARBA" id="ARBA00022617"/>
    </source>
</evidence>
<dbReference type="PRINTS" id="PR00465">
    <property type="entry name" value="EP450IV"/>
</dbReference>
<comment type="subcellular location">
    <subcellularLocation>
        <location evidence="2">Membrane</location>
    </subcellularLocation>
</comment>
<evidence type="ECO:0000256" key="11">
    <source>
        <dbReference type="ARBA" id="ARBA00023033"/>
    </source>
</evidence>
<dbReference type="Pfam" id="PF00067">
    <property type="entry name" value="p450"/>
    <property type="match status" value="1"/>
</dbReference>
<evidence type="ECO:0000256" key="8">
    <source>
        <dbReference type="ARBA" id="ARBA00022989"/>
    </source>
</evidence>
<keyword evidence="12" id="KW-0472">Membrane</keyword>
<dbReference type="PROSITE" id="PS00086">
    <property type="entry name" value="CYTOCHROME_P450"/>
    <property type="match status" value="1"/>
</dbReference>
<evidence type="ECO:0000256" key="4">
    <source>
        <dbReference type="ARBA" id="ARBA00010617"/>
    </source>
</evidence>
<dbReference type="GO" id="GO:0016020">
    <property type="term" value="C:membrane"/>
    <property type="evidence" value="ECO:0007669"/>
    <property type="project" value="UniProtKB-SubCell"/>
</dbReference>
<evidence type="ECO:0000313" key="15">
    <source>
        <dbReference type="EMBL" id="AFP27294.1"/>
    </source>
</evidence>
<evidence type="ECO:0000256" key="14">
    <source>
        <dbReference type="RuleBase" id="RU000461"/>
    </source>
</evidence>
<dbReference type="VEuPathDB" id="FungiDB:CPUR_00151"/>
<keyword evidence="8" id="KW-1133">Transmembrane helix</keyword>
<dbReference type="AlphaFoldDB" id="J9QHU6"/>
<dbReference type="SUPFAM" id="SSF48264">
    <property type="entry name" value="Cytochrome P450"/>
    <property type="match status" value="1"/>
</dbReference>
<keyword evidence="5 13" id="KW-0349">Heme</keyword>
<evidence type="ECO:0000256" key="2">
    <source>
        <dbReference type="ARBA" id="ARBA00004370"/>
    </source>
</evidence>
<evidence type="ECO:0000256" key="7">
    <source>
        <dbReference type="ARBA" id="ARBA00022723"/>
    </source>
</evidence>
<evidence type="ECO:0000256" key="12">
    <source>
        <dbReference type="ARBA" id="ARBA00023136"/>
    </source>
</evidence>
<dbReference type="GO" id="GO:0005506">
    <property type="term" value="F:iron ion binding"/>
    <property type="evidence" value="ECO:0007669"/>
    <property type="project" value="InterPro"/>
</dbReference>